<evidence type="ECO:0000313" key="2">
    <source>
        <dbReference type="EMBL" id="SEO55869.1"/>
    </source>
</evidence>
<dbReference type="Pfam" id="PF25259">
    <property type="entry name" value="DUF7860"/>
    <property type="match status" value="1"/>
</dbReference>
<keyword evidence="3" id="KW-1185">Reference proteome</keyword>
<keyword evidence="1" id="KW-0472">Membrane</keyword>
<keyword evidence="1" id="KW-1133">Transmembrane helix</keyword>
<proteinExistence type="predicted"/>
<accession>A0A1H8QNS5</accession>
<name>A0A1H8QNS5_9EURY</name>
<gene>
    <name evidence="2" type="ORF">SAMN04487948_103225</name>
</gene>
<evidence type="ECO:0000313" key="3">
    <source>
        <dbReference type="Proteomes" id="UP000199126"/>
    </source>
</evidence>
<dbReference type="RefSeq" id="WP_089822440.1">
    <property type="nucleotide sequence ID" value="NZ_FODV01000003.1"/>
</dbReference>
<dbReference type="AlphaFoldDB" id="A0A1H8QNS5"/>
<keyword evidence="1" id="KW-0812">Transmembrane</keyword>
<protein>
    <recommendedName>
        <fullName evidence="4">Major facilitator superfamily (MFS) profile domain-containing protein</fullName>
    </recommendedName>
</protein>
<evidence type="ECO:0008006" key="4">
    <source>
        <dbReference type="Google" id="ProtNLM"/>
    </source>
</evidence>
<dbReference type="EMBL" id="FODV01000003">
    <property type="protein sequence ID" value="SEO55869.1"/>
    <property type="molecule type" value="Genomic_DNA"/>
</dbReference>
<dbReference type="Proteomes" id="UP000199126">
    <property type="component" value="Unassembled WGS sequence"/>
</dbReference>
<evidence type="ECO:0000256" key="1">
    <source>
        <dbReference type="SAM" id="Phobius"/>
    </source>
</evidence>
<dbReference type="OrthoDB" id="201415at2157"/>
<dbReference type="InterPro" id="IPR057182">
    <property type="entry name" value="DUF7860"/>
</dbReference>
<reference evidence="3" key="1">
    <citation type="submission" date="2016-10" db="EMBL/GenBank/DDBJ databases">
        <authorList>
            <person name="Varghese N."/>
            <person name="Submissions S."/>
        </authorList>
    </citation>
    <scope>NUCLEOTIDE SEQUENCE [LARGE SCALE GENOMIC DNA]</scope>
    <source>
        <strain evidence="3">CGMCC 1.10121</strain>
    </source>
</reference>
<sequence>MAGRYGNLDYPRLTKTSFAFGVALFALGALGHLAGSAFFGPLPGWESMLLTDMEILGILIAFFSPIVFGIVLPLTE</sequence>
<feature type="transmembrane region" description="Helical" evidence="1">
    <location>
        <begin position="55"/>
        <end position="74"/>
    </location>
</feature>
<organism evidence="2 3">
    <name type="scientific">Halogranum amylolyticum</name>
    <dbReference type="NCBI Taxonomy" id="660520"/>
    <lineage>
        <taxon>Archaea</taxon>
        <taxon>Methanobacteriati</taxon>
        <taxon>Methanobacteriota</taxon>
        <taxon>Stenosarchaea group</taxon>
        <taxon>Halobacteria</taxon>
        <taxon>Halobacteriales</taxon>
        <taxon>Haloferacaceae</taxon>
    </lineage>
</organism>